<accession>A0A8J3FEB5</accession>
<dbReference type="RefSeq" id="WP_189112268.1">
    <property type="nucleotide sequence ID" value="NZ_BMQC01000001.1"/>
</dbReference>
<protein>
    <submittedName>
        <fullName evidence="1">Uncharacterized protein</fullName>
    </submittedName>
</protein>
<sequence length="98" mass="11294">MLEPDELTLKIARHLEIDFQYVKRFESWDSAGIAQARAAGRAAGRLLGRKVLTVQSEPDEEGRVNVVVVVREVDGEDRQRMEERSRLILEHLWQDPPD</sequence>
<keyword evidence="2" id="KW-1185">Reference proteome</keyword>
<proteinExistence type="predicted"/>
<gene>
    <name evidence="1" type="ORF">GCM10010124_02580</name>
</gene>
<comment type="caution">
    <text evidence="1">The sequence shown here is derived from an EMBL/GenBank/DDBJ whole genome shotgun (WGS) entry which is preliminary data.</text>
</comment>
<reference evidence="1" key="1">
    <citation type="journal article" date="2014" name="Int. J. Syst. Evol. Microbiol.">
        <title>Complete genome sequence of Corynebacterium casei LMG S-19264T (=DSM 44701T), isolated from a smear-ripened cheese.</title>
        <authorList>
            <consortium name="US DOE Joint Genome Institute (JGI-PGF)"/>
            <person name="Walter F."/>
            <person name="Albersmeier A."/>
            <person name="Kalinowski J."/>
            <person name="Ruckert C."/>
        </authorList>
    </citation>
    <scope>NUCLEOTIDE SEQUENCE</scope>
    <source>
        <strain evidence="1">JCM 3091</strain>
    </source>
</reference>
<dbReference type="AlphaFoldDB" id="A0A8J3FEB5"/>
<evidence type="ECO:0000313" key="1">
    <source>
        <dbReference type="EMBL" id="GGK13503.1"/>
    </source>
</evidence>
<dbReference type="EMBL" id="BMQC01000001">
    <property type="protein sequence ID" value="GGK13503.1"/>
    <property type="molecule type" value="Genomic_DNA"/>
</dbReference>
<evidence type="ECO:0000313" key="2">
    <source>
        <dbReference type="Proteomes" id="UP000662200"/>
    </source>
</evidence>
<dbReference type="Proteomes" id="UP000662200">
    <property type="component" value="Unassembled WGS sequence"/>
</dbReference>
<reference evidence="1" key="2">
    <citation type="submission" date="2020-09" db="EMBL/GenBank/DDBJ databases">
        <authorList>
            <person name="Sun Q."/>
            <person name="Ohkuma M."/>
        </authorList>
    </citation>
    <scope>NUCLEOTIDE SEQUENCE</scope>
    <source>
        <strain evidence="1">JCM 3091</strain>
    </source>
</reference>
<name>A0A8J3FEB5_9ACTN</name>
<organism evidence="1 2">
    <name type="scientific">Pilimelia terevasa</name>
    <dbReference type="NCBI Taxonomy" id="53372"/>
    <lineage>
        <taxon>Bacteria</taxon>
        <taxon>Bacillati</taxon>
        <taxon>Actinomycetota</taxon>
        <taxon>Actinomycetes</taxon>
        <taxon>Micromonosporales</taxon>
        <taxon>Micromonosporaceae</taxon>
        <taxon>Pilimelia</taxon>
    </lineage>
</organism>